<proteinExistence type="predicted"/>
<protein>
    <submittedName>
        <fullName evidence="1">Uncharacterized protein</fullName>
    </submittedName>
</protein>
<organism evidence="1 2">
    <name type="scientific">Emticicia oligotrophica (strain DSM 17448 / CIP 109782 / MTCC 6937 / GPTSA100-15)</name>
    <dbReference type="NCBI Taxonomy" id="929562"/>
    <lineage>
        <taxon>Bacteria</taxon>
        <taxon>Pseudomonadati</taxon>
        <taxon>Bacteroidota</taxon>
        <taxon>Cytophagia</taxon>
        <taxon>Cytophagales</taxon>
        <taxon>Leadbetterellaceae</taxon>
        <taxon>Emticicia</taxon>
    </lineage>
</organism>
<dbReference type="Proteomes" id="UP000002875">
    <property type="component" value="Plasmid pEMTOL02"/>
</dbReference>
<dbReference type="EMBL" id="CP002963">
    <property type="protein sequence ID" value="AFK05606.1"/>
    <property type="molecule type" value="Genomic_DNA"/>
</dbReference>
<keyword evidence="2" id="KW-1185">Reference proteome</keyword>
<gene>
    <name evidence="1" type="ORF">Emtol_0088</name>
</gene>
<evidence type="ECO:0000313" key="1">
    <source>
        <dbReference type="EMBL" id="AFK05606.1"/>
    </source>
</evidence>
<name>A0ABM5N7Y4_EMTOG</name>
<keyword evidence="1" id="KW-0614">Plasmid</keyword>
<reference evidence="1 2" key="1">
    <citation type="submission" date="2011-07" db="EMBL/GenBank/DDBJ databases">
        <title>The complete genome of plasmid 2 of Emticicia oligotrophica DSM 17448.</title>
        <authorList>
            <consortium name="US DOE Joint Genome Institute (JGI-PGF)"/>
            <person name="Lucas S."/>
            <person name="Han J."/>
            <person name="Lapidus A."/>
            <person name="Bruce D."/>
            <person name="Goodwin L."/>
            <person name="Pitluck S."/>
            <person name="Peters L."/>
            <person name="Kyrpides N."/>
            <person name="Mavromatis K."/>
            <person name="Ivanova N."/>
            <person name="Ovchinnikova G."/>
            <person name="Teshima H."/>
            <person name="Detter J.C."/>
            <person name="Tapia R."/>
            <person name="Han C."/>
            <person name="Land M."/>
            <person name="Hauser L."/>
            <person name="Markowitz V."/>
            <person name="Cheng J.-F."/>
            <person name="Hugenholtz P."/>
            <person name="Woyke T."/>
            <person name="Wu D."/>
            <person name="Tindall B."/>
            <person name="Pomrenke H."/>
            <person name="Brambilla E."/>
            <person name="Klenk H.-P."/>
            <person name="Eisen J.A."/>
        </authorList>
    </citation>
    <scope>NUCLEOTIDE SEQUENCE [LARGE SCALE GENOMIC DNA]</scope>
    <source>
        <strain evidence="2">DSM 17448 / GPTSA100-15</strain>
        <plasmid evidence="1 2">pEMTOL02</plasmid>
    </source>
</reference>
<accession>A0ABM5N7Y4</accession>
<sequence length="77" mass="8749">MIFCRSLSFVGSNNLYDVCIGMVPDRISISLPKIVIIVVIKTRIYIFLQVLQGVPRNLLVQKVEKKRVIKPFTTTIA</sequence>
<evidence type="ECO:0000313" key="2">
    <source>
        <dbReference type="Proteomes" id="UP000002875"/>
    </source>
</evidence>
<geneLocation type="plasmid" evidence="1 2">
    <name>pEMTOL02</name>
</geneLocation>